<gene>
    <name evidence="1" type="ORF">FNK824_LOCUS36139</name>
</gene>
<sequence length="80" mass="9319">MKSIAFTLNNNSDISHRILSRYYNVDHRTIAKVHYIPQVLHTLEANCIPFVPMGKNPPNVPQVRTIEELEQCFLDKQKKN</sequence>
<dbReference type="AlphaFoldDB" id="A0A820BBB7"/>
<organism evidence="1 2">
    <name type="scientific">Rotaria sordida</name>
    <dbReference type="NCBI Taxonomy" id="392033"/>
    <lineage>
        <taxon>Eukaryota</taxon>
        <taxon>Metazoa</taxon>
        <taxon>Spiralia</taxon>
        <taxon>Gnathifera</taxon>
        <taxon>Rotifera</taxon>
        <taxon>Eurotatoria</taxon>
        <taxon>Bdelloidea</taxon>
        <taxon>Philodinida</taxon>
        <taxon>Philodinidae</taxon>
        <taxon>Rotaria</taxon>
    </lineage>
</organism>
<evidence type="ECO:0000313" key="2">
    <source>
        <dbReference type="Proteomes" id="UP000663874"/>
    </source>
</evidence>
<name>A0A820BBB7_9BILA</name>
<accession>A0A820BBB7</accession>
<reference evidence="1" key="1">
    <citation type="submission" date="2021-02" db="EMBL/GenBank/DDBJ databases">
        <authorList>
            <person name="Nowell W R."/>
        </authorList>
    </citation>
    <scope>NUCLEOTIDE SEQUENCE</scope>
</reference>
<dbReference type="Proteomes" id="UP000663874">
    <property type="component" value="Unassembled WGS sequence"/>
</dbReference>
<protein>
    <submittedName>
        <fullName evidence="1">Uncharacterized protein</fullName>
    </submittedName>
</protein>
<comment type="caution">
    <text evidence="1">The sequence shown here is derived from an EMBL/GenBank/DDBJ whole genome shotgun (WGS) entry which is preliminary data.</text>
</comment>
<proteinExistence type="predicted"/>
<dbReference type="EMBL" id="CAJOBE010016263">
    <property type="protein sequence ID" value="CAF4198591.1"/>
    <property type="molecule type" value="Genomic_DNA"/>
</dbReference>
<evidence type="ECO:0000313" key="1">
    <source>
        <dbReference type="EMBL" id="CAF4198591.1"/>
    </source>
</evidence>